<dbReference type="Gene3D" id="1.25.40.10">
    <property type="entry name" value="Tetratricopeptide repeat domain"/>
    <property type="match status" value="2"/>
</dbReference>
<name>A0A239FUK0_9BACT</name>
<evidence type="ECO:0000256" key="1">
    <source>
        <dbReference type="SAM" id="SignalP"/>
    </source>
</evidence>
<evidence type="ECO:0000313" key="3">
    <source>
        <dbReference type="Proteomes" id="UP000198432"/>
    </source>
</evidence>
<dbReference type="SMART" id="SM00028">
    <property type="entry name" value="TPR"/>
    <property type="match status" value="2"/>
</dbReference>
<organism evidence="2 3">
    <name type="scientific">Pontibacter ummariensis</name>
    <dbReference type="NCBI Taxonomy" id="1610492"/>
    <lineage>
        <taxon>Bacteria</taxon>
        <taxon>Pseudomonadati</taxon>
        <taxon>Bacteroidota</taxon>
        <taxon>Cytophagia</taxon>
        <taxon>Cytophagales</taxon>
        <taxon>Hymenobacteraceae</taxon>
        <taxon>Pontibacter</taxon>
    </lineage>
</organism>
<dbReference type="EMBL" id="FZOQ01000009">
    <property type="protein sequence ID" value="SNS59594.1"/>
    <property type="molecule type" value="Genomic_DNA"/>
</dbReference>
<gene>
    <name evidence="2" type="ORF">SAMN06296052_10995</name>
</gene>
<dbReference type="InterPro" id="IPR011990">
    <property type="entry name" value="TPR-like_helical_dom_sf"/>
</dbReference>
<protein>
    <submittedName>
        <fullName evidence="2">Tetratricopeptide repeat-containing protein</fullName>
    </submittedName>
</protein>
<sequence>MRRLCGILLISSTLCIGMPAAMAGMPSSGHEQLLQRAEQLLNNYKDIEALVLYEEVLAESPDNYEALCKASFLHSRIGDRYQDETRKIEHFSKARQYAVQAYELSPHDAESNYVMALAMASEAMVSGPRQRLVDINEVKRFADAALACNSEHAGAWHILGRWYFKMANLNFAEKAASKLLFGGVNKATNQEAADAIEKAIAYNPNNIRYYYDLACIYEEMKEKEACISTLQKALTVNLETKDELELSRRCNIMLQEQQKL</sequence>
<dbReference type="InterPro" id="IPR019734">
    <property type="entry name" value="TPR_rpt"/>
</dbReference>
<dbReference type="SUPFAM" id="SSF48452">
    <property type="entry name" value="TPR-like"/>
    <property type="match status" value="1"/>
</dbReference>
<proteinExistence type="predicted"/>
<keyword evidence="1" id="KW-0732">Signal</keyword>
<keyword evidence="3" id="KW-1185">Reference proteome</keyword>
<evidence type="ECO:0000313" key="2">
    <source>
        <dbReference type="EMBL" id="SNS59594.1"/>
    </source>
</evidence>
<reference evidence="3" key="1">
    <citation type="submission" date="2017-06" db="EMBL/GenBank/DDBJ databases">
        <authorList>
            <person name="Varghese N."/>
            <person name="Submissions S."/>
        </authorList>
    </citation>
    <scope>NUCLEOTIDE SEQUENCE [LARGE SCALE GENOMIC DNA]</scope>
    <source>
        <strain evidence="3">NKM1</strain>
    </source>
</reference>
<feature type="chain" id="PRO_5012692438" evidence="1">
    <location>
        <begin position="24"/>
        <end position="260"/>
    </location>
</feature>
<dbReference type="RefSeq" id="WP_245842499.1">
    <property type="nucleotide sequence ID" value="NZ_FZOQ01000009.1"/>
</dbReference>
<accession>A0A239FUK0</accession>
<feature type="signal peptide" evidence="1">
    <location>
        <begin position="1"/>
        <end position="23"/>
    </location>
</feature>
<dbReference type="Pfam" id="PF13431">
    <property type="entry name" value="TPR_17"/>
    <property type="match status" value="1"/>
</dbReference>
<dbReference type="Proteomes" id="UP000198432">
    <property type="component" value="Unassembled WGS sequence"/>
</dbReference>
<dbReference type="AlphaFoldDB" id="A0A239FUK0"/>